<feature type="domain" description="DJ-1/PfpI" evidence="2">
    <location>
        <begin position="42"/>
        <end position="198"/>
    </location>
</feature>
<evidence type="ECO:0000259" key="2">
    <source>
        <dbReference type="Pfam" id="PF01965"/>
    </source>
</evidence>
<feature type="chain" id="PRO_5026801977" evidence="1">
    <location>
        <begin position="18"/>
        <end position="356"/>
    </location>
</feature>
<dbReference type="InterPro" id="IPR052158">
    <property type="entry name" value="INH-QAR"/>
</dbReference>
<dbReference type="PANTHER" id="PTHR43130">
    <property type="entry name" value="ARAC-FAMILY TRANSCRIPTIONAL REGULATOR"/>
    <property type="match status" value="1"/>
</dbReference>
<proteinExistence type="predicted"/>
<sequence>MRQFLLLLLFIATFAHAGEIPPYQPRFDRARPVIAVIGNSTSTEITDFMLPYGVLKRAGAADILAVATEPGWIKMNTGLRIKPDLDLATFDRLYPQGADYVIVPAMAHDDAPPMLSWLAAQGAKGATVVSICDGALVVANSGLLKGHRGTAHWATHELRVEKYPATTWLSNVRYVADGKVVSSAGISAAMPTSLALVEAIAGHDRAAAVASDVGVQDWSTQHDSGVYAPKFGRNLNIWLTHFTDSWFHRAKPVGLPVANGVDEIALAYTSDAYARSRRNKVLFVAANTAPVTSRFGLAIEPDHIAGTAGAPDDMLEAPDNVAAGKVLDKVLARIADNYGPRTAKRIAMEFEYPGFR</sequence>
<organism evidence="3 4">
    <name type="scientific">Pseudoduganella ginsengisoli</name>
    <dbReference type="NCBI Taxonomy" id="1462440"/>
    <lineage>
        <taxon>Bacteria</taxon>
        <taxon>Pseudomonadati</taxon>
        <taxon>Pseudomonadota</taxon>
        <taxon>Betaproteobacteria</taxon>
        <taxon>Burkholderiales</taxon>
        <taxon>Oxalobacteraceae</taxon>
        <taxon>Telluria group</taxon>
        <taxon>Pseudoduganella</taxon>
    </lineage>
</organism>
<evidence type="ECO:0000313" key="3">
    <source>
        <dbReference type="EMBL" id="MTW04786.1"/>
    </source>
</evidence>
<evidence type="ECO:0000256" key="1">
    <source>
        <dbReference type="SAM" id="SignalP"/>
    </source>
</evidence>
<protein>
    <submittedName>
        <fullName evidence="3">Transcriptional regulator</fullName>
    </submittedName>
</protein>
<dbReference type="OrthoDB" id="6382410at2"/>
<reference evidence="3 4" key="1">
    <citation type="submission" date="2019-11" db="EMBL/GenBank/DDBJ databases">
        <title>Type strains purchased from KCTC, JCM and DSMZ.</title>
        <authorList>
            <person name="Lu H."/>
        </authorList>
    </citation>
    <scope>NUCLEOTIDE SEQUENCE [LARGE SCALE GENOMIC DNA]</scope>
    <source>
        <strain evidence="3 4">KCTC 42409</strain>
    </source>
</reference>
<comment type="caution">
    <text evidence="3">The sequence shown here is derived from an EMBL/GenBank/DDBJ whole genome shotgun (WGS) entry which is preliminary data.</text>
</comment>
<dbReference type="AlphaFoldDB" id="A0A6L6Q5L5"/>
<dbReference type="InterPro" id="IPR029062">
    <property type="entry name" value="Class_I_gatase-like"/>
</dbReference>
<dbReference type="Proteomes" id="UP000484015">
    <property type="component" value="Unassembled WGS sequence"/>
</dbReference>
<dbReference type="InterPro" id="IPR002818">
    <property type="entry name" value="DJ-1/PfpI"/>
</dbReference>
<dbReference type="Gene3D" id="3.40.50.880">
    <property type="match status" value="1"/>
</dbReference>
<dbReference type="Pfam" id="PF01965">
    <property type="entry name" value="DJ-1_PfpI"/>
    <property type="match status" value="1"/>
</dbReference>
<keyword evidence="4" id="KW-1185">Reference proteome</keyword>
<dbReference type="EMBL" id="WNLA01000018">
    <property type="protein sequence ID" value="MTW04786.1"/>
    <property type="molecule type" value="Genomic_DNA"/>
</dbReference>
<dbReference type="PANTHER" id="PTHR43130:SF3">
    <property type="entry name" value="HTH-TYPE TRANSCRIPTIONAL REGULATOR RV1931C"/>
    <property type="match status" value="1"/>
</dbReference>
<keyword evidence="1" id="KW-0732">Signal</keyword>
<feature type="signal peptide" evidence="1">
    <location>
        <begin position="1"/>
        <end position="17"/>
    </location>
</feature>
<gene>
    <name evidence="3" type="ORF">GM668_22175</name>
</gene>
<name>A0A6L6Q5L5_9BURK</name>
<dbReference type="RefSeq" id="WP_155441145.1">
    <property type="nucleotide sequence ID" value="NZ_WNLA01000018.1"/>
</dbReference>
<dbReference type="SUPFAM" id="SSF52317">
    <property type="entry name" value="Class I glutamine amidotransferase-like"/>
    <property type="match status" value="1"/>
</dbReference>
<accession>A0A6L6Q5L5</accession>
<evidence type="ECO:0000313" key="4">
    <source>
        <dbReference type="Proteomes" id="UP000484015"/>
    </source>
</evidence>